<dbReference type="EMBL" id="JAPDMQ010000787">
    <property type="protein sequence ID" value="KAK0520512.1"/>
    <property type="molecule type" value="Genomic_DNA"/>
</dbReference>
<organism evidence="2 3">
    <name type="scientific">Tilletia horrida</name>
    <dbReference type="NCBI Taxonomy" id="155126"/>
    <lineage>
        <taxon>Eukaryota</taxon>
        <taxon>Fungi</taxon>
        <taxon>Dikarya</taxon>
        <taxon>Basidiomycota</taxon>
        <taxon>Ustilaginomycotina</taxon>
        <taxon>Exobasidiomycetes</taxon>
        <taxon>Tilletiales</taxon>
        <taxon>Tilletiaceae</taxon>
        <taxon>Tilletia</taxon>
    </lineage>
</organism>
<feature type="compositionally biased region" description="Acidic residues" evidence="1">
    <location>
        <begin position="40"/>
        <end position="57"/>
    </location>
</feature>
<feature type="compositionally biased region" description="Basic and acidic residues" evidence="1">
    <location>
        <begin position="105"/>
        <end position="115"/>
    </location>
</feature>
<gene>
    <name evidence="2" type="ORF">OC842_007072</name>
</gene>
<name>A0AAN6G7D9_9BASI</name>
<evidence type="ECO:0000313" key="3">
    <source>
        <dbReference type="Proteomes" id="UP001176521"/>
    </source>
</evidence>
<reference evidence="2" key="1">
    <citation type="journal article" date="2023" name="PhytoFront">
        <title>Draft Genome Resources of Seven Strains of Tilletia horrida, Causal Agent of Kernel Smut of Rice.</title>
        <authorList>
            <person name="Khanal S."/>
            <person name="Antony Babu S."/>
            <person name="Zhou X.G."/>
        </authorList>
    </citation>
    <scope>NUCLEOTIDE SEQUENCE</scope>
    <source>
        <strain evidence="2">TX3</strain>
    </source>
</reference>
<accession>A0AAN6G7D9</accession>
<dbReference type="AlphaFoldDB" id="A0AAN6G7D9"/>
<feature type="region of interest" description="Disordered" evidence="1">
    <location>
        <begin position="1"/>
        <end position="115"/>
    </location>
</feature>
<protein>
    <recommendedName>
        <fullName evidence="4">Essential protein Yae1 N-terminal domain-containing protein</fullName>
    </recommendedName>
</protein>
<evidence type="ECO:0008006" key="4">
    <source>
        <dbReference type="Google" id="ProtNLM"/>
    </source>
</evidence>
<sequence>MSSYGGHSDADDCSAEDAYSGGGHDDYDYEEEEVAYHEIGEDDRYDEGYQDGYEDGYDCGYEHGYDQGYDDGYRDGQDRDTDAGRGGHDETEDADPQGVILSEHPASDDSHTSSD</sequence>
<comment type="caution">
    <text evidence="2">The sequence shown here is derived from an EMBL/GenBank/DDBJ whole genome shotgun (WGS) entry which is preliminary data.</text>
</comment>
<evidence type="ECO:0000313" key="2">
    <source>
        <dbReference type="EMBL" id="KAK0520512.1"/>
    </source>
</evidence>
<proteinExistence type="predicted"/>
<keyword evidence="3" id="KW-1185">Reference proteome</keyword>
<dbReference type="Proteomes" id="UP001176521">
    <property type="component" value="Unassembled WGS sequence"/>
</dbReference>
<evidence type="ECO:0000256" key="1">
    <source>
        <dbReference type="SAM" id="MobiDB-lite"/>
    </source>
</evidence>
<feature type="compositionally biased region" description="Basic and acidic residues" evidence="1">
    <location>
        <begin position="60"/>
        <end position="89"/>
    </location>
</feature>